<evidence type="ECO:0000313" key="1">
    <source>
        <dbReference type="EMBL" id="HBA09809.1"/>
    </source>
</evidence>
<evidence type="ECO:0000313" key="2">
    <source>
        <dbReference type="Proteomes" id="UP000264313"/>
    </source>
</evidence>
<reference evidence="1 2" key="1">
    <citation type="journal article" date="2018" name="Nat. Biotechnol.">
        <title>A standardized bacterial taxonomy based on genome phylogeny substantially revises the tree of life.</title>
        <authorList>
            <person name="Parks D.H."/>
            <person name="Chuvochina M."/>
            <person name="Waite D.W."/>
            <person name="Rinke C."/>
            <person name="Skarshewski A."/>
            <person name="Chaumeil P.A."/>
            <person name="Hugenholtz P."/>
        </authorList>
    </citation>
    <scope>NUCLEOTIDE SEQUENCE [LARGE SCALE GENOMIC DNA]</scope>
    <source>
        <strain evidence="1">UBA9958</strain>
    </source>
</reference>
<accession>A0A351RCN8</accession>
<comment type="caution">
    <text evidence="1">The sequence shown here is derived from an EMBL/GenBank/DDBJ whole genome shotgun (WGS) entry which is preliminary data.</text>
</comment>
<dbReference type="Proteomes" id="UP000264313">
    <property type="component" value="Unassembled WGS sequence"/>
</dbReference>
<dbReference type="EMBL" id="DNAA01000230">
    <property type="protein sequence ID" value="HBA09809.1"/>
    <property type="molecule type" value="Genomic_DNA"/>
</dbReference>
<sequence length="72" mass="8040">MDNKYGLGSSKVATEHHRLHHKLTDEDAPHCRVCKSMHLVLSPTMHDHCCADCGTWQNDVPAGYSTGRSSDY</sequence>
<dbReference type="STRING" id="1132855.GCA_000384255_00071"/>
<dbReference type="AlphaFoldDB" id="A0A351RCN8"/>
<organism evidence="1 2">
    <name type="scientific">Methylotenera mobilis</name>
    <dbReference type="NCBI Taxonomy" id="359408"/>
    <lineage>
        <taxon>Bacteria</taxon>
        <taxon>Pseudomonadati</taxon>
        <taxon>Pseudomonadota</taxon>
        <taxon>Betaproteobacteria</taxon>
        <taxon>Nitrosomonadales</taxon>
        <taxon>Methylophilaceae</taxon>
        <taxon>Methylotenera</taxon>
    </lineage>
</organism>
<gene>
    <name evidence="1" type="ORF">DCW48_09900</name>
</gene>
<proteinExistence type="predicted"/>
<name>A0A351RCN8_9PROT</name>
<protein>
    <submittedName>
        <fullName evidence="1">Uncharacterized protein</fullName>
    </submittedName>
</protein>